<accession>A0A7V2F2Y7</accession>
<evidence type="ECO:0000256" key="4">
    <source>
        <dbReference type="ARBA" id="ARBA00022989"/>
    </source>
</evidence>
<reference evidence="9" key="1">
    <citation type="journal article" date="2020" name="mSystems">
        <title>Genome- and Community-Level Interaction Insights into Carbon Utilization and Element Cycling Functions of Hydrothermarchaeota in Hydrothermal Sediment.</title>
        <authorList>
            <person name="Zhou Z."/>
            <person name="Liu Y."/>
            <person name="Xu W."/>
            <person name="Pan J."/>
            <person name="Luo Z.H."/>
            <person name="Li M."/>
        </authorList>
    </citation>
    <scope>NUCLEOTIDE SEQUENCE [LARGE SCALE GENOMIC DNA]</scope>
    <source>
        <strain evidence="9">SpSt-1233</strain>
    </source>
</reference>
<feature type="transmembrane region" description="Helical" evidence="7">
    <location>
        <begin position="12"/>
        <end position="31"/>
    </location>
</feature>
<dbReference type="Proteomes" id="UP000886069">
    <property type="component" value="Unassembled WGS sequence"/>
</dbReference>
<feature type="transmembrane region" description="Helical" evidence="7">
    <location>
        <begin position="100"/>
        <end position="118"/>
    </location>
</feature>
<evidence type="ECO:0000256" key="3">
    <source>
        <dbReference type="ARBA" id="ARBA00022692"/>
    </source>
</evidence>
<name>A0A7V2F2Y7_UNCEI</name>
<keyword evidence="3 7" id="KW-0812">Transmembrane</keyword>
<evidence type="ECO:0000256" key="7">
    <source>
        <dbReference type="SAM" id="Phobius"/>
    </source>
</evidence>
<proteinExistence type="inferred from homology"/>
<comment type="subcellular location">
    <subcellularLocation>
        <location evidence="1">Cell membrane</location>
        <topology evidence="1">Multi-pass membrane protein</topology>
    </subcellularLocation>
    <subcellularLocation>
        <location evidence="6">Membrane</location>
        <topology evidence="6">Multi-pass membrane protein</topology>
    </subcellularLocation>
</comment>
<evidence type="ECO:0000256" key="2">
    <source>
        <dbReference type="ARBA" id="ARBA00022475"/>
    </source>
</evidence>
<comment type="caution">
    <text evidence="9">The sequence shown here is derived from an EMBL/GenBank/DDBJ whole genome shotgun (WGS) entry which is preliminary data.</text>
</comment>
<evidence type="ECO:0000256" key="1">
    <source>
        <dbReference type="ARBA" id="ARBA00004651"/>
    </source>
</evidence>
<dbReference type="Pfam" id="PF01618">
    <property type="entry name" value="MotA_ExbB"/>
    <property type="match status" value="1"/>
</dbReference>
<keyword evidence="6" id="KW-0813">Transport</keyword>
<sequence>MLLYIKQMGPFGYLMIIISVVIAALAVKKAIDLFARTDRAPAELERGLHAILFWGVIASVLGVLGQLSGIYNALNAISRAAEISLNVVFMGLAQSFTTTLYGFWTLALSAVVWFALFMRYRRITAPGRGNA</sequence>
<keyword evidence="5 7" id="KW-0472">Membrane</keyword>
<keyword evidence="2" id="KW-1003">Cell membrane</keyword>
<dbReference type="GO" id="GO:0015031">
    <property type="term" value="P:protein transport"/>
    <property type="evidence" value="ECO:0007669"/>
    <property type="project" value="UniProtKB-KW"/>
</dbReference>
<keyword evidence="4 7" id="KW-1133">Transmembrane helix</keyword>
<organism evidence="9">
    <name type="scientific">Eiseniibacteriota bacterium</name>
    <dbReference type="NCBI Taxonomy" id="2212470"/>
    <lineage>
        <taxon>Bacteria</taxon>
        <taxon>Candidatus Eiseniibacteriota</taxon>
    </lineage>
</organism>
<dbReference type="EMBL" id="DSEC01000174">
    <property type="protein sequence ID" value="HER43310.1"/>
    <property type="molecule type" value="Genomic_DNA"/>
</dbReference>
<feature type="domain" description="MotA/TolQ/ExbB proton channel" evidence="8">
    <location>
        <begin position="36"/>
        <end position="119"/>
    </location>
</feature>
<evidence type="ECO:0000313" key="9">
    <source>
        <dbReference type="EMBL" id="HER43310.1"/>
    </source>
</evidence>
<dbReference type="GO" id="GO:0005886">
    <property type="term" value="C:plasma membrane"/>
    <property type="evidence" value="ECO:0007669"/>
    <property type="project" value="UniProtKB-SubCell"/>
</dbReference>
<evidence type="ECO:0000256" key="6">
    <source>
        <dbReference type="RuleBase" id="RU004057"/>
    </source>
</evidence>
<feature type="transmembrane region" description="Helical" evidence="7">
    <location>
        <begin position="51"/>
        <end position="71"/>
    </location>
</feature>
<evidence type="ECO:0000259" key="8">
    <source>
        <dbReference type="Pfam" id="PF01618"/>
    </source>
</evidence>
<dbReference type="InterPro" id="IPR002898">
    <property type="entry name" value="MotA_ExbB_proton_chnl"/>
</dbReference>
<keyword evidence="6" id="KW-0653">Protein transport</keyword>
<gene>
    <name evidence="9" type="ORF">ENO08_02475</name>
</gene>
<protein>
    <recommendedName>
        <fullName evidence="8">MotA/TolQ/ExbB proton channel domain-containing protein</fullName>
    </recommendedName>
</protein>
<evidence type="ECO:0000256" key="5">
    <source>
        <dbReference type="ARBA" id="ARBA00023136"/>
    </source>
</evidence>
<dbReference type="AlphaFoldDB" id="A0A7V2F2Y7"/>
<comment type="similarity">
    <text evidence="6">Belongs to the exbB/tolQ family.</text>
</comment>